<dbReference type="CDD" id="cd02440">
    <property type="entry name" value="AdoMet_MTases"/>
    <property type="match status" value="1"/>
</dbReference>
<feature type="region of interest" description="Disordered" evidence="6">
    <location>
        <begin position="1"/>
        <end position="22"/>
    </location>
</feature>
<comment type="caution">
    <text evidence="8">The sequence shown here is derived from an EMBL/GenBank/DDBJ whole genome shotgun (WGS) entry which is preliminary data.</text>
</comment>
<proteinExistence type="inferred from homology"/>
<dbReference type="PANTHER" id="PTHR11727:SF7">
    <property type="entry name" value="DIMETHYLADENOSINE TRANSFERASE-RELATED"/>
    <property type="match status" value="1"/>
</dbReference>
<dbReference type="PANTHER" id="PTHR11727">
    <property type="entry name" value="DIMETHYLADENOSINE TRANSFERASE"/>
    <property type="match status" value="1"/>
</dbReference>
<dbReference type="Gene3D" id="3.40.50.150">
    <property type="entry name" value="Vaccinia Virus protein VP39"/>
    <property type="match status" value="1"/>
</dbReference>
<evidence type="ECO:0000256" key="1">
    <source>
        <dbReference type="ARBA" id="ARBA00022603"/>
    </source>
</evidence>
<dbReference type="OrthoDB" id="3616874at2"/>
<dbReference type="AlphaFoldDB" id="A0A4S8PG36"/>
<evidence type="ECO:0000256" key="4">
    <source>
        <dbReference type="ARBA" id="ARBA00022884"/>
    </source>
</evidence>
<organism evidence="8 9">
    <name type="scientific">Glycomyces paridis</name>
    <dbReference type="NCBI Taxonomy" id="2126555"/>
    <lineage>
        <taxon>Bacteria</taxon>
        <taxon>Bacillati</taxon>
        <taxon>Actinomycetota</taxon>
        <taxon>Actinomycetes</taxon>
        <taxon>Glycomycetales</taxon>
        <taxon>Glycomycetaceae</taxon>
        <taxon>Glycomyces</taxon>
    </lineage>
</organism>
<feature type="binding site" evidence="5">
    <location>
        <position position="76"/>
    </location>
    <ligand>
        <name>S-adenosyl-L-methionine</name>
        <dbReference type="ChEBI" id="CHEBI:59789"/>
    </ligand>
</feature>
<feature type="binding site" evidence="5">
    <location>
        <position position="28"/>
    </location>
    <ligand>
        <name>S-adenosyl-L-methionine</name>
        <dbReference type="ChEBI" id="CHEBI:59789"/>
    </ligand>
</feature>
<reference evidence="8 9" key="1">
    <citation type="journal article" date="2018" name="Int. J. Syst. Evol. Microbiol.">
        <title>Glycomyces paridis sp. nov., isolated from the medicinal plant Paris polyphylla.</title>
        <authorList>
            <person name="Fang X.M."/>
            <person name="Bai J.L."/>
            <person name="Su J."/>
            <person name="Zhao L.L."/>
            <person name="Liu H.Y."/>
            <person name="Ma B.P."/>
            <person name="Zhang Y.Q."/>
            <person name="Yu L.Y."/>
        </authorList>
    </citation>
    <scope>NUCLEOTIDE SEQUENCE [LARGE SCALE GENOMIC DNA]</scope>
    <source>
        <strain evidence="8 9">CPCC 204357</strain>
    </source>
</reference>
<dbReference type="InterPro" id="IPR029063">
    <property type="entry name" value="SAM-dependent_MTases_sf"/>
</dbReference>
<dbReference type="Proteomes" id="UP000305792">
    <property type="component" value="Unassembled WGS sequence"/>
</dbReference>
<dbReference type="PROSITE" id="PS51689">
    <property type="entry name" value="SAM_RNA_A_N6_MT"/>
    <property type="match status" value="1"/>
</dbReference>
<evidence type="ECO:0000256" key="6">
    <source>
        <dbReference type="SAM" id="MobiDB-lite"/>
    </source>
</evidence>
<dbReference type="SMART" id="SM00650">
    <property type="entry name" value="rADc"/>
    <property type="match status" value="1"/>
</dbReference>
<dbReference type="NCBIfam" id="NF000499">
    <property type="entry name" value="Erm23S_rRNA_broad"/>
    <property type="match status" value="1"/>
</dbReference>
<evidence type="ECO:0000256" key="5">
    <source>
        <dbReference type="PROSITE-ProRule" id="PRU01026"/>
    </source>
</evidence>
<dbReference type="SUPFAM" id="SSF53335">
    <property type="entry name" value="S-adenosyl-L-methionine-dependent methyltransferases"/>
    <property type="match status" value="1"/>
</dbReference>
<name>A0A4S8PG36_9ACTN</name>
<dbReference type="GO" id="GO:0005829">
    <property type="term" value="C:cytosol"/>
    <property type="evidence" value="ECO:0007669"/>
    <property type="project" value="TreeGrafter"/>
</dbReference>
<gene>
    <name evidence="8" type="primary">erm</name>
    <name evidence="8" type="ORF">E9998_15455</name>
</gene>
<evidence type="ECO:0000313" key="8">
    <source>
        <dbReference type="EMBL" id="THV27254.1"/>
    </source>
</evidence>
<dbReference type="InterPro" id="IPR020598">
    <property type="entry name" value="rRNA_Ade_methylase_Trfase_N"/>
</dbReference>
<evidence type="ECO:0000259" key="7">
    <source>
        <dbReference type="SMART" id="SM00650"/>
    </source>
</evidence>
<feature type="domain" description="Ribosomal RNA adenine methylase transferase N-terminal" evidence="7">
    <location>
        <begin position="35"/>
        <end position="199"/>
    </location>
</feature>
<dbReference type="RefSeq" id="WP_136530597.1">
    <property type="nucleotide sequence ID" value="NZ_STGX01000011.1"/>
</dbReference>
<evidence type="ECO:0000313" key="9">
    <source>
        <dbReference type="Proteomes" id="UP000305792"/>
    </source>
</evidence>
<keyword evidence="3 5" id="KW-0949">S-adenosyl-L-methionine</keyword>
<evidence type="ECO:0000256" key="3">
    <source>
        <dbReference type="ARBA" id="ARBA00022691"/>
    </source>
</evidence>
<feature type="compositionally biased region" description="Basic and acidic residues" evidence="6">
    <location>
        <begin position="8"/>
        <end position="19"/>
    </location>
</feature>
<keyword evidence="9" id="KW-1185">Reference proteome</keyword>
<protein>
    <submittedName>
        <fullName evidence="8">23S ribosomal RNA methyltransferase Erm</fullName>
    </submittedName>
</protein>
<dbReference type="PROSITE" id="PS01131">
    <property type="entry name" value="RRNA_A_DIMETH"/>
    <property type="match status" value="1"/>
</dbReference>
<feature type="binding site" evidence="5">
    <location>
        <position position="101"/>
    </location>
    <ligand>
        <name>S-adenosyl-L-methionine</name>
        <dbReference type="ChEBI" id="CHEBI:59789"/>
    </ligand>
</feature>
<sequence>MSRSQFPRAREGRTADRKTSNRKALSQNFIADPSIARGIVAASGVGPVDLVVEVGPGDGALTRPLLDRARRVVAYEKDRHFAERLRSRLGHHPRFQCRLGDFRDARAPDEPFAVVANAPFAITTDIVRWCLAARTLTAATLVVQREFARKHTGDYGRWSRLTVAHWPTWHFDLGTRIDRAKFRPVPAVDAAVLHLTRRPEPLLPEAALEDYRDLVDLGFSGVGGSLSASLRRAVPARLAARACAEAGIARDAPVGLVAPDRWIALYAVLTR</sequence>
<dbReference type="GO" id="GO:0003723">
    <property type="term" value="F:RNA binding"/>
    <property type="evidence" value="ECO:0007669"/>
    <property type="project" value="UniProtKB-UniRule"/>
</dbReference>
<feature type="binding site" evidence="5">
    <location>
        <position position="55"/>
    </location>
    <ligand>
        <name>S-adenosyl-L-methionine</name>
        <dbReference type="ChEBI" id="CHEBI:59789"/>
    </ligand>
</feature>
<dbReference type="Pfam" id="PF00398">
    <property type="entry name" value="RrnaAD"/>
    <property type="match status" value="1"/>
</dbReference>
<accession>A0A4S8PG36</accession>
<feature type="binding site" evidence="5">
    <location>
        <position position="30"/>
    </location>
    <ligand>
        <name>S-adenosyl-L-methionine</name>
        <dbReference type="ChEBI" id="CHEBI:59789"/>
    </ligand>
</feature>
<keyword evidence="1 5" id="KW-0489">Methyltransferase</keyword>
<comment type="similarity">
    <text evidence="5">Belongs to the class I-like SAM-binding methyltransferase superfamily. rRNA adenine N(6)-methyltransferase family.</text>
</comment>
<dbReference type="GO" id="GO:0000179">
    <property type="term" value="F:rRNA (adenine-N6,N6-)-dimethyltransferase activity"/>
    <property type="evidence" value="ECO:0007669"/>
    <property type="project" value="UniProtKB-UniRule"/>
</dbReference>
<feature type="binding site" evidence="5">
    <location>
        <position position="117"/>
    </location>
    <ligand>
        <name>S-adenosyl-L-methionine</name>
        <dbReference type="ChEBI" id="CHEBI:59789"/>
    </ligand>
</feature>
<dbReference type="InterPro" id="IPR001737">
    <property type="entry name" value="KsgA/Erm"/>
</dbReference>
<evidence type="ECO:0000256" key="2">
    <source>
        <dbReference type="ARBA" id="ARBA00022679"/>
    </source>
</evidence>
<dbReference type="InterPro" id="IPR020596">
    <property type="entry name" value="rRNA_Ade_Mease_Trfase_CS"/>
</dbReference>
<keyword evidence="4 5" id="KW-0694">RNA-binding</keyword>
<keyword evidence="2 5" id="KW-0808">Transferase</keyword>
<dbReference type="EMBL" id="STGX01000011">
    <property type="protein sequence ID" value="THV27254.1"/>
    <property type="molecule type" value="Genomic_DNA"/>
</dbReference>